<proteinExistence type="predicted"/>
<dbReference type="OrthoDB" id="10058437at2759"/>
<reference evidence="1" key="1">
    <citation type="journal article" date="2013" name="PLoS ONE">
        <title>Direct detection of alternative open reading frames translation products in human significantly expands the proteome.</title>
        <authorList>
            <person name="Vanderperre B."/>
            <person name="Lucier J.-F."/>
            <person name="Motard J."/>
            <person name="Tremblay G."/>
            <person name="Vanderperre S."/>
            <person name="Wisztorski M."/>
            <person name="Salzet M."/>
            <person name="Boisvert F.-M."/>
            <person name="Roucou X."/>
        </authorList>
    </citation>
    <scope>NUCLEOTIDE SEQUENCE</scope>
</reference>
<gene>
    <name evidence="1" type="primary">AIM2</name>
</gene>
<dbReference type="ChiTaRS" id="AIM2">
    <property type="organism name" value="human"/>
</dbReference>
<organism evidence="1">
    <name type="scientific">Homo sapiens</name>
    <name type="common">Human</name>
    <dbReference type="NCBI Taxonomy" id="9606"/>
    <lineage>
        <taxon>Eukaryota</taxon>
        <taxon>Metazoa</taxon>
        <taxon>Chordata</taxon>
        <taxon>Craniata</taxon>
        <taxon>Vertebrata</taxon>
        <taxon>Euteleostomi</taxon>
        <taxon>Mammalia</taxon>
        <taxon>Eutheria</taxon>
        <taxon>Euarchontoglires</taxon>
        <taxon>Primates</taxon>
        <taxon>Haplorrhini</taxon>
        <taxon>Catarrhini</taxon>
        <taxon>Hominidae</taxon>
        <taxon>Homo</taxon>
    </lineage>
</organism>
<name>L8E7Q5_HUMAN</name>
<dbReference type="AlphaFoldDB" id="L8E7Q5"/>
<sequence>MMSQSNVLHQKSLLMLSLNRNRWWPSRNLSEKGFRSAVCQLWY</sequence>
<evidence type="ECO:0000313" key="1">
    <source>
        <dbReference type="EMBL" id="CCQ43285.1"/>
    </source>
</evidence>
<accession>L8E7Q5</accession>
<protein>
    <submittedName>
        <fullName evidence="1">Alternative protein AIM2</fullName>
    </submittedName>
</protein>
<dbReference type="EMBL" id="HF583788">
    <property type="protein sequence ID" value="CCQ43285.1"/>
    <property type="molecule type" value="Genomic_DNA"/>
</dbReference>